<dbReference type="Gene3D" id="3.40.50.1110">
    <property type="entry name" value="SGNH hydrolase"/>
    <property type="match status" value="2"/>
</dbReference>
<name>A0A1Z4JAL2_LEPBY</name>
<dbReference type="InterPro" id="IPR036514">
    <property type="entry name" value="SGNH_hydro_sf"/>
</dbReference>
<keyword evidence="1" id="KW-0812">Transmembrane</keyword>
<dbReference type="SUPFAM" id="SSF52266">
    <property type="entry name" value="SGNH hydrolase"/>
    <property type="match status" value="1"/>
</dbReference>
<keyword evidence="1" id="KW-1133">Transmembrane helix</keyword>
<protein>
    <recommendedName>
        <fullName evidence="2">SGNH hydrolase-type esterase domain-containing protein</fullName>
    </recommendedName>
</protein>
<feature type="domain" description="SGNH hydrolase-type esterase" evidence="2">
    <location>
        <begin position="115"/>
        <end position="360"/>
    </location>
</feature>
<proteinExistence type="predicted"/>
<dbReference type="AlphaFoldDB" id="A0A1Z4JAL2"/>
<evidence type="ECO:0000256" key="1">
    <source>
        <dbReference type="SAM" id="Phobius"/>
    </source>
</evidence>
<evidence type="ECO:0000313" key="4">
    <source>
        <dbReference type="Proteomes" id="UP000217895"/>
    </source>
</evidence>
<organism evidence="3 4">
    <name type="scientific">Leptolyngbya boryana NIES-2135</name>
    <dbReference type="NCBI Taxonomy" id="1973484"/>
    <lineage>
        <taxon>Bacteria</taxon>
        <taxon>Bacillati</taxon>
        <taxon>Cyanobacteriota</taxon>
        <taxon>Cyanophyceae</taxon>
        <taxon>Leptolyngbyales</taxon>
        <taxon>Leptolyngbyaceae</taxon>
        <taxon>Leptolyngbya group</taxon>
        <taxon>Leptolyngbya</taxon>
    </lineage>
</organism>
<dbReference type="CDD" id="cd00229">
    <property type="entry name" value="SGNH_hydrolase"/>
    <property type="match status" value="1"/>
</dbReference>
<reference evidence="3 4" key="1">
    <citation type="submission" date="2017-06" db="EMBL/GenBank/DDBJ databases">
        <title>Genome sequencing of cyanobaciteial culture collection at National Institute for Environmental Studies (NIES).</title>
        <authorList>
            <person name="Hirose Y."/>
            <person name="Shimura Y."/>
            <person name="Fujisawa T."/>
            <person name="Nakamura Y."/>
            <person name="Kawachi M."/>
        </authorList>
    </citation>
    <scope>NUCLEOTIDE SEQUENCE [LARGE SCALE GENOMIC DNA]</scope>
    <source>
        <strain evidence="3 4">NIES-2135</strain>
    </source>
</reference>
<sequence length="377" mass="42388">MRNFTSGRSSAPRPLLETTNPIQEDRYSSQRAILYVLLKSTIAIVLSLFAWEIIVRNTIEQSPGTTKHPILGRIYNPGDRIESGEGFSRTRMNSLGMRNDEILPKAQGEFRVLSIGDSFTSAEQVEDAKTYSARIGSTFKQQNSPVTVINGGRTGATPAYYLHLADFYKTQLQPDAVIVQINDSDFTEEGLDPTKEFYIRAQGNTFQAIHNQDFASDDRLSQLFQQKFPQLSFMLQISTLRVGGKNLQAMLKKQAKPTEAAPTKSQGNYDRLIEWTVVNLKAKYPNLVILHIPYVTFNNPNEPPNPAEAALIEIAEKHKVPIVAMRRDFVNYHQTFHQPTSGFNNSIPGTGHINEIGHELIAQRLVPLLEAMRKKTN</sequence>
<keyword evidence="1" id="KW-0472">Membrane</keyword>
<dbReference type="Pfam" id="PF13472">
    <property type="entry name" value="Lipase_GDSL_2"/>
    <property type="match status" value="1"/>
</dbReference>
<dbReference type="Proteomes" id="UP000217895">
    <property type="component" value="Chromosome"/>
</dbReference>
<dbReference type="InterPro" id="IPR013830">
    <property type="entry name" value="SGNH_hydro"/>
</dbReference>
<feature type="transmembrane region" description="Helical" evidence="1">
    <location>
        <begin position="32"/>
        <end position="51"/>
    </location>
</feature>
<accession>A0A1Z4JAL2</accession>
<keyword evidence="4" id="KW-1185">Reference proteome</keyword>
<evidence type="ECO:0000259" key="2">
    <source>
        <dbReference type="Pfam" id="PF13472"/>
    </source>
</evidence>
<gene>
    <name evidence="3" type="ORF">NIES2135_05640</name>
</gene>
<evidence type="ECO:0000313" key="3">
    <source>
        <dbReference type="EMBL" id="BAY53753.1"/>
    </source>
</evidence>
<dbReference type="EMBL" id="AP018203">
    <property type="protein sequence ID" value="BAY53753.1"/>
    <property type="molecule type" value="Genomic_DNA"/>
</dbReference>